<evidence type="ECO:0000313" key="1">
    <source>
        <dbReference type="EMBL" id="KAG1310495.1"/>
    </source>
</evidence>
<dbReference type="Proteomes" id="UP000716291">
    <property type="component" value="Unassembled WGS sequence"/>
</dbReference>
<gene>
    <name evidence="1" type="ORF">G6F64_004521</name>
</gene>
<accession>A0A9P7BTN8</accession>
<dbReference type="AlphaFoldDB" id="A0A9P7BTN8"/>
<sequence length="155" mass="17892">MQVSPLLTPLNFNTRKRARSIEDYEAHYFKKRLISCLSSIMQDISSSNNSNNNMNMDDVFIDEDDDVKKEEKEEFEVNNTASSRIKNININGSILPMEQRSGESKCRIPLFVLNDNLYNNNDLPLVLYQKNDWSSITELEEDDSSITSNDPMDLD</sequence>
<dbReference type="OrthoDB" id="2264251at2759"/>
<protein>
    <submittedName>
        <fullName evidence="1">Uncharacterized protein</fullName>
    </submittedName>
</protein>
<proteinExistence type="predicted"/>
<name>A0A9P7BTN8_RHIOR</name>
<dbReference type="EMBL" id="JAANQT010000500">
    <property type="protein sequence ID" value="KAG1310495.1"/>
    <property type="molecule type" value="Genomic_DNA"/>
</dbReference>
<evidence type="ECO:0000313" key="2">
    <source>
        <dbReference type="Proteomes" id="UP000716291"/>
    </source>
</evidence>
<organism evidence="1 2">
    <name type="scientific">Rhizopus oryzae</name>
    <name type="common">Mucormycosis agent</name>
    <name type="synonym">Rhizopus arrhizus var. delemar</name>
    <dbReference type="NCBI Taxonomy" id="64495"/>
    <lineage>
        <taxon>Eukaryota</taxon>
        <taxon>Fungi</taxon>
        <taxon>Fungi incertae sedis</taxon>
        <taxon>Mucoromycota</taxon>
        <taxon>Mucoromycotina</taxon>
        <taxon>Mucoromycetes</taxon>
        <taxon>Mucorales</taxon>
        <taxon>Mucorineae</taxon>
        <taxon>Rhizopodaceae</taxon>
        <taxon>Rhizopus</taxon>
    </lineage>
</organism>
<reference evidence="1" key="1">
    <citation type="journal article" date="2020" name="Microb. Genom.">
        <title>Genetic diversity of clinical and environmental Mucorales isolates obtained from an investigation of mucormycosis cases among solid organ transplant recipients.</title>
        <authorList>
            <person name="Nguyen M.H."/>
            <person name="Kaul D."/>
            <person name="Muto C."/>
            <person name="Cheng S.J."/>
            <person name="Richter R.A."/>
            <person name="Bruno V.M."/>
            <person name="Liu G."/>
            <person name="Beyhan S."/>
            <person name="Sundermann A.J."/>
            <person name="Mounaud S."/>
            <person name="Pasculle A.W."/>
            <person name="Nierman W.C."/>
            <person name="Driscoll E."/>
            <person name="Cumbie R."/>
            <person name="Clancy C.J."/>
            <person name="Dupont C.L."/>
        </authorList>
    </citation>
    <scope>NUCLEOTIDE SEQUENCE</scope>
    <source>
        <strain evidence="1">GL11</strain>
    </source>
</reference>
<comment type="caution">
    <text evidence="1">The sequence shown here is derived from an EMBL/GenBank/DDBJ whole genome shotgun (WGS) entry which is preliminary data.</text>
</comment>
<keyword evidence="2" id="KW-1185">Reference proteome</keyword>